<dbReference type="PANTHER" id="PTHR11690:SF175">
    <property type="entry name" value="PICKPOCKET 13-RELATED"/>
    <property type="match status" value="1"/>
</dbReference>
<dbReference type="Proteomes" id="UP000324832">
    <property type="component" value="Unassembled WGS sequence"/>
</dbReference>
<evidence type="ECO:0000313" key="15">
    <source>
        <dbReference type="Proteomes" id="UP000324832"/>
    </source>
</evidence>
<dbReference type="Gene3D" id="1.10.287.770">
    <property type="entry name" value="YojJ-like"/>
    <property type="match status" value="1"/>
</dbReference>
<keyword evidence="7" id="KW-0915">Sodium</keyword>
<dbReference type="GO" id="GO:0005886">
    <property type="term" value="C:plasma membrane"/>
    <property type="evidence" value="ECO:0007669"/>
    <property type="project" value="TreeGrafter"/>
</dbReference>
<dbReference type="GO" id="GO:0015280">
    <property type="term" value="F:ligand-gated sodium channel activity"/>
    <property type="evidence" value="ECO:0007669"/>
    <property type="project" value="TreeGrafter"/>
</dbReference>
<organism evidence="14 15">
    <name type="scientific">Leptidea sinapis</name>
    <dbReference type="NCBI Taxonomy" id="189913"/>
    <lineage>
        <taxon>Eukaryota</taxon>
        <taxon>Metazoa</taxon>
        <taxon>Ecdysozoa</taxon>
        <taxon>Arthropoda</taxon>
        <taxon>Hexapoda</taxon>
        <taxon>Insecta</taxon>
        <taxon>Pterygota</taxon>
        <taxon>Neoptera</taxon>
        <taxon>Endopterygota</taxon>
        <taxon>Lepidoptera</taxon>
        <taxon>Glossata</taxon>
        <taxon>Ditrysia</taxon>
        <taxon>Papilionoidea</taxon>
        <taxon>Pieridae</taxon>
        <taxon>Dismorphiinae</taxon>
        <taxon>Leptidea</taxon>
    </lineage>
</organism>
<dbReference type="EMBL" id="FZQP02000515">
    <property type="protein sequence ID" value="VVC89339.1"/>
    <property type="molecule type" value="Genomic_DNA"/>
</dbReference>
<accession>A0A5E4PWN6</accession>
<evidence type="ECO:0000256" key="3">
    <source>
        <dbReference type="ARBA" id="ARBA00022448"/>
    </source>
</evidence>
<evidence type="ECO:0000256" key="5">
    <source>
        <dbReference type="ARBA" id="ARBA00022692"/>
    </source>
</evidence>
<keyword evidence="3 12" id="KW-0813">Transport</keyword>
<evidence type="ECO:0000256" key="6">
    <source>
        <dbReference type="ARBA" id="ARBA00022989"/>
    </source>
</evidence>
<feature type="transmembrane region" description="Helical" evidence="13">
    <location>
        <begin position="217"/>
        <end position="247"/>
    </location>
</feature>
<evidence type="ECO:0000256" key="11">
    <source>
        <dbReference type="ARBA" id="ARBA00023303"/>
    </source>
</evidence>
<comment type="subcellular location">
    <subcellularLocation>
        <location evidence="1">Membrane</location>
        <topology evidence="1">Multi-pass membrane protein</topology>
    </subcellularLocation>
</comment>
<dbReference type="Gene3D" id="1.10.287.820">
    <property type="entry name" value="Acid-sensing ion channel domain"/>
    <property type="match status" value="1"/>
</dbReference>
<keyword evidence="4 12" id="KW-0894">Sodium channel</keyword>
<keyword evidence="5 12" id="KW-0812">Transmembrane</keyword>
<dbReference type="AlphaFoldDB" id="A0A5E4PWN6"/>
<evidence type="ECO:0000313" key="14">
    <source>
        <dbReference type="EMBL" id="VVC89339.1"/>
    </source>
</evidence>
<keyword evidence="15" id="KW-1185">Reference proteome</keyword>
<keyword evidence="6 13" id="KW-1133">Transmembrane helix</keyword>
<gene>
    <name evidence="14" type="ORF">LSINAPIS_LOCUS2482</name>
</gene>
<reference evidence="14 15" key="1">
    <citation type="submission" date="2017-07" db="EMBL/GenBank/DDBJ databases">
        <authorList>
            <person name="Talla V."/>
            <person name="Backstrom N."/>
        </authorList>
    </citation>
    <scope>NUCLEOTIDE SEQUENCE [LARGE SCALE GENOMIC DNA]</scope>
</reference>
<evidence type="ECO:0000256" key="8">
    <source>
        <dbReference type="ARBA" id="ARBA00023065"/>
    </source>
</evidence>
<sequence length="288" mass="33313">MKKFITIWWRGFKRLPDTTSVHGFRFITDPERHWAERVWRTIPQSFVTMNIRYQNALHPIFHTTQTLRLIAIKTIDNDAGVRRIAPERRRCRFTDENPLTVYRHYSPTACTAQCRSNHQLRACNCTNFYTPNTDDRLKCNISGIMCINENLASLAVLKARWSSRKGLYCDCLPSCTEADISIVKDFKEETNNDFATVEIVMPFLPSERFRRNVVRGALDLVVSTGGTAGLLLGASILSFVELIYILLVRPLFDTYALRDEDPWHKKYGNRRVGEFSNKTAKKLQKITD</sequence>
<comment type="similarity">
    <text evidence="2 12">Belongs to the amiloride-sensitive sodium channel (TC 1.A.6) family.</text>
</comment>
<evidence type="ECO:0000256" key="12">
    <source>
        <dbReference type="RuleBase" id="RU000679"/>
    </source>
</evidence>
<dbReference type="InterPro" id="IPR001873">
    <property type="entry name" value="ENaC"/>
</dbReference>
<evidence type="ECO:0000256" key="10">
    <source>
        <dbReference type="ARBA" id="ARBA00023201"/>
    </source>
</evidence>
<name>A0A5E4PWN6_9NEOP</name>
<evidence type="ECO:0000256" key="7">
    <source>
        <dbReference type="ARBA" id="ARBA00023053"/>
    </source>
</evidence>
<evidence type="ECO:0000256" key="9">
    <source>
        <dbReference type="ARBA" id="ARBA00023136"/>
    </source>
</evidence>
<dbReference type="Pfam" id="PF00858">
    <property type="entry name" value="ASC"/>
    <property type="match status" value="1"/>
</dbReference>
<evidence type="ECO:0000256" key="1">
    <source>
        <dbReference type="ARBA" id="ARBA00004141"/>
    </source>
</evidence>
<protein>
    <submittedName>
        <fullName evidence="14">Uncharacterized protein</fullName>
    </submittedName>
</protein>
<keyword evidence="8 12" id="KW-0406">Ion transport</keyword>
<dbReference type="PANTHER" id="PTHR11690">
    <property type="entry name" value="AMILORIDE-SENSITIVE SODIUM CHANNEL-RELATED"/>
    <property type="match status" value="1"/>
</dbReference>
<evidence type="ECO:0000256" key="4">
    <source>
        <dbReference type="ARBA" id="ARBA00022461"/>
    </source>
</evidence>
<keyword evidence="9 13" id="KW-0472">Membrane</keyword>
<evidence type="ECO:0000256" key="2">
    <source>
        <dbReference type="ARBA" id="ARBA00007193"/>
    </source>
</evidence>
<evidence type="ECO:0000256" key="13">
    <source>
        <dbReference type="SAM" id="Phobius"/>
    </source>
</evidence>
<keyword evidence="11 12" id="KW-0407">Ion channel</keyword>
<proteinExistence type="inferred from homology"/>
<keyword evidence="10 12" id="KW-0739">Sodium transport</keyword>